<feature type="domain" description="RDRP core" evidence="9">
    <location>
        <begin position="841"/>
        <end position="1141"/>
    </location>
</feature>
<dbReference type="Proteomes" id="UP000036681">
    <property type="component" value="Unplaced"/>
</dbReference>
<dbReference type="InterPro" id="IPR057493">
    <property type="entry name" value="PH_RdRP-assoc"/>
</dbReference>
<sequence length="1814" mass="207362">MLDPFHVLCASVQTMRDDIAKSLRTEIGIAGGWMVREWSHGLKRVAICVDGRRYECGDNEAMSYGMAVIGSQKMDTSVTDVNENETSRIKVVISSIDEKTVEILKSIFPLMNAFMKGAVVIGETIIPHRMGDHDYGEPWTELDLEVSTSEWNCTRCLGLAKSFQHIASEVGLKGQLSPLLHPAHLGIALCAVHFGNLVSSGLYLAHFTRHALVGTDIEQSRCFEVFRALKGHHIKSPMIVDFEHDRDVFVVRFAILDGGFRPKNEDRSDGKGKQKSVPISTFLPGSAISVKVRYISIRRIVVDTIATTVDGVPSTHVYFQLNYPPEIRKFQKKPGDSDEKLYSEGNRWRTIPEDNEDVKDNCSAINDSPTLCLQFTHQLSDQCLYEILSRIYARIALPFEFTNIALVRFKMTDYVPMPVSFVGCDHRACAGEQTPTQNSGDSKMPSYEPPFPRFDPECYKKIVDCGVFGLEYLIAALMTRGAIVKDQILVSAKKRNEFVDLIVRRFHENKELTLESLERLLNVVDETKQTPSLLISFEKIRNALLSQKDVLEEIYRESKRDGYQRVRKVVITPTRMLFVVPELLMGNRVLRNFDKDGNGSLRVQFRDDDSSQLRRNTVGPFLIQSTVFNTLTRGIHIGSRHFVYLGSSNSQLRDNGCYFFDDGKGGHAQWIRTQLGKFDRGNIPKMMSRMGQCFTQAKQCAVVLKRHKYNKTWDVIGGRDSRGEPYIFSDGVGRLSQEFAEKIAKDINLANAVPSCFQIRHRGMKGVLSVDPLLDDRKQWAIAHGIKDGSMATSRINDLAVVFRPSQDKFKAPRDEAIEIVKYSSPTCVSLNRPMISILDQDKFKAPRDEAIEIVKYSSPTCVSLNRPMISILDQVSSMQGHTVHMTVTERIHELLDMQLMELAEIFLDEDRCRDKLNELPRLMNVDRLSLVRGFALTQEPFFRSLLRASVRYTLKKQLAKEQILIPSHLGRSMFGVMDETGQLQSGQIFVQYTNNVWLKNPPPRAAKTILKGPVLMTKNPCIVAGDVRLLEAVDIPELHHLVDVVVFPQYGPRPHPDEMAGSDLDGDEYSVIWDKKLMFIRNENPLDFTKRMRKYEEVGTDKVDLEMRKFFVNYIKQDSIGSIANAFLVNADLYGITSEDLEMRKFFVNYIKQDSIGSIANAFLVNADLYGITSEICENIAKKHSQAVDFPKTGDAPEPLTRVWTIGKDGSFVPPERSERWPDFMCKNHEPSYISPRLVGQLYRRIRLVDDVLTLTSALDEVTELELDPMLQYPGWEKYAENARLQLDSYNAHIRAILDNYGIQDEGQLLSGCISVIRNRISDRDVDDMSFFNTNHVIEKKVASIFRMFRHAFFREFGGYERCTEVDREGATSDNGDDERRVCLNPTYSMRCKASAYYVVCYQEAAESTRRLLSFGWLAWDVLSHVKQEMRMASGQRLVQSLDPLSESFSLHIAKYCQINQEELRQEIDSLIVKVPALRVYCRRYLAHREVLSNKSGGVTSGSRFFNRESAGFACILPSIFRFVLDEFHAHIAKYCQINQEELRQEIDSLIVKVPALRVYCRRYLGLENALFVLCKWAELQRLFERTLRKEHICLLFLQFGLDHTGTAKSSLYSQMLEKTTEDVEEHEVRDMNEVLGGLGKCILRFLRYLSSRVFERNKILNFMDAELGCRSILLRGQWLQLHKAAVKTFYKIVLTSRFDDIPLENEQAQNRRELLGVTEIDPFMIELPDEFESKDEELCEKIRRYSGAKYVRLRRIRYRKDRVIVSAVGTLESLNKLRELVSVRPAVNATANNIQHSNMIGRLLFQRLSAQN</sequence>
<keyword evidence="4" id="KW-0808">Transferase</keyword>
<feature type="domain" description="DUF7636" evidence="10">
    <location>
        <begin position="1719"/>
        <end position="1812"/>
    </location>
</feature>
<dbReference type="InterPro" id="IPR056654">
    <property type="entry name" value="DUF7752"/>
</dbReference>
<protein>
    <recommendedName>
        <fullName evidence="2">RNA-directed RNA polymerase</fullName>
        <ecNumber evidence="2">2.7.7.48</ecNumber>
    </recommendedName>
</protein>
<accession>A0A9J2P7L2</accession>
<evidence type="ECO:0000259" key="12">
    <source>
        <dbReference type="Pfam" id="PF25359"/>
    </source>
</evidence>
<dbReference type="InterPro" id="IPR056053">
    <property type="entry name" value="DUF7636"/>
</dbReference>
<evidence type="ECO:0000313" key="15">
    <source>
        <dbReference type="WBParaSite" id="ALUE_0000570101-mRNA-1"/>
    </source>
</evidence>
<reference evidence="15" key="1">
    <citation type="submission" date="2023-03" db="UniProtKB">
        <authorList>
            <consortium name="WormBaseParasite"/>
        </authorList>
    </citation>
    <scope>IDENTIFICATION</scope>
</reference>
<dbReference type="EC" id="2.7.7.48" evidence="2"/>
<dbReference type="GO" id="GO:0003968">
    <property type="term" value="F:RNA-directed RNA polymerase activity"/>
    <property type="evidence" value="ECO:0007669"/>
    <property type="project" value="UniProtKB-KW"/>
</dbReference>
<dbReference type="InterPro" id="IPR007855">
    <property type="entry name" value="RDRP"/>
</dbReference>
<evidence type="ECO:0000256" key="2">
    <source>
        <dbReference type="ARBA" id="ARBA00012494"/>
    </source>
</evidence>
<dbReference type="PANTHER" id="PTHR23079:SF57">
    <property type="entry name" value="RNA-DIRECTED RNA POLYMERASE"/>
    <property type="match status" value="1"/>
</dbReference>
<organism evidence="14 15">
    <name type="scientific">Ascaris lumbricoides</name>
    <name type="common">Giant roundworm</name>
    <dbReference type="NCBI Taxonomy" id="6252"/>
    <lineage>
        <taxon>Eukaryota</taxon>
        <taxon>Metazoa</taxon>
        <taxon>Ecdysozoa</taxon>
        <taxon>Nematoda</taxon>
        <taxon>Chromadorea</taxon>
        <taxon>Rhabditida</taxon>
        <taxon>Spirurina</taxon>
        <taxon>Ascaridomorpha</taxon>
        <taxon>Ascaridoidea</taxon>
        <taxon>Ascarididae</taxon>
        <taxon>Ascaris</taxon>
    </lineage>
</organism>
<dbReference type="Pfam" id="PF26253">
    <property type="entry name" value="RdRP_head"/>
    <property type="match status" value="1"/>
</dbReference>
<dbReference type="Pfam" id="PF24642">
    <property type="entry name" value="DUF7636"/>
    <property type="match status" value="1"/>
</dbReference>
<dbReference type="PANTHER" id="PTHR23079">
    <property type="entry name" value="RNA-DEPENDENT RNA POLYMERASE"/>
    <property type="match status" value="1"/>
</dbReference>
<evidence type="ECO:0000256" key="8">
    <source>
        <dbReference type="ARBA" id="ARBA00048744"/>
    </source>
</evidence>
<keyword evidence="5" id="KW-0548">Nucleotidyltransferase</keyword>
<keyword evidence="6" id="KW-0694">RNA-binding</keyword>
<keyword evidence="3" id="KW-0696">RNA-directed RNA polymerase</keyword>
<name>A0A9J2P7L2_ASCLU</name>
<evidence type="ECO:0000259" key="11">
    <source>
        <dbReference type="Pfam" id="PF24934"/>
    </source>
</evidence>
<evidence type="ECO:0000256" key="3">
    <source>
        <dbReference type="ARBA" id="ARBA00022484"/>
    </source>
</evidence>
<evidence type="ECO:0000256" key="5">
    <source>
        <dbReference type="ARBA" id="ARBA00022695"/>
    </source>
</evidence>
<feature type="domain" description="PH-like" evidence="12">
    <location>
        <begin position="181"/>
        <end position="405"/>
    </location>
</feature>
<dbReference type="GO" id="GO:0003723">
    <property type="term" value="F:RNA binding"/>
    <property type="evidence" value="ECO:0007669"/>
    <property type="project" value="UniProtKB-KW"/>
</dbReference>
<dbReference type="WBParaSite" id="ALUE_0000570101-mRNA-1">
    <property type="protein sequence ID" value="ALUE_0000570101-mRNA-1"/>
    <property type="gene ID" value="ALUE_0000570101"/>
</dbReference>
<evidence type="ECO:0000313" key="14">
    <source>
        <dbReference type="Proteomes" id="UP000036681"/>
    </source>
</evidence>
<keyword evidence="7" id="KW-0943">RNA-mediated gene silencing</keyword>
<keyword evidence="14" id="KW-1185">Reference proteome</keyword>
<dbReference type="GO" id="GO:0030422">
    <property type="term" value="P:siRNA processing"/>
    <property type="evidence" value="ECO:0007669"/>
    <property type="project" value="TreeGrafter"/>
</dbReference>
<evidence type="ECO:0000259" key="10">
    <source>
        <dbReference type="Pfam" id="PF24642"/>
    </source>
</evidence>
<dbReference type="InterPro" id="IPR057596">
    <property type="entry name" value="RDRP_core"/>
</dbReference>
<dbReference type="Pfam" id="PF05183">
    <property type="entry name" value="RdRP"/>
    <property type="match status" value="2"/>
</dbReference>
<proteinExistence type="inferred from homology"/>
<feature type="domain" description="RDRP C-terminal head" evidence="13">
    <location>
        <begin position="1269"/>
        <end position="1443"/>
    </location>
</feature>
<dbReference type="Pfam" id="PF25359">
    <property type="entry name" value="PH_met_RdRP"/>
    <property type="match status" value="1"/>
</dbReference>
<feature type="domain" description="DUF7752" evidence="11">
    <location>
        <begin position="1561"/>
        <end position="1664"/>
    </location>
</feature>
<dbReference type="GO" id="GO:0031380">
    <property type="term" value="C:nuclear RNA-directed RNA polymerase complex"/>
    <property type="evidence" value="ECO:0007669"/>
    <property type="project" value="TreeGrafter"/>
</dbReference>
<dbReference type="Pfam" id="PF24934">
    <property type="entry name" value="DUF7752"/>
    <property type="match status" value="1"/>
</dbReference>
<evidence type="ECO:0000256" key="1">
    <source>
        <dbReference type="ARBA" id="ARBA00005762"/>
    </source>
</evidence>
<comment type="catalytic activity">
    <reaction evidence="8">
        <text>RNA(n) + a ribonucleoside 5'-triphosphate = RNA(n+1) + diphosphate</text>
        <dbReference type="Rhea" id="RHEA:21248"/>
        <dbReference type="Rhea" id="RHEA-COMP:14527"/>
        <dbReference type="Rhea" id="RHEA-COMP:17342"/>
        <dbReference type="ChEBI" id="CHEBI:33019"/>
        <dbReference type="ChEBI" id="CHEBI:61557"/>
        <dbReference type="ChEBI" id="CHEBI:140395"/>
        <dbReference type="EC" id="2.7.7.48"/>
    </reaction>
</comment>
<dbReference type="InterPro" id="IPR058752">
    <property type="entry name" value="RDRP_C_head"/>
</dbReference>
<evidence type="ECO:0000259" key="9">
    <source>
        <dbReference type="Pfam" id="PF05183"/>
    </source>
</evidence>
<evidence type="ECO:0000256" key="6">
    <source>
        <dbReference type="ARBA" id="ARBA00022884"/>
    </source>
</evidence>
<feature type="domain" description="RDRP core" evidence="9">
    <location>
        <begin position="1143"/>
        <end position="1247"/>
    </location>
</feature>
<comment type="similarity">
    <text evidence="1">Belongs to the RdRP family.</text>
</comment>
<evidence type="ECO:0000256" key="4">
    <source>
        <dbReference type="ARBA" id="ARBA00022679"/>
    </source>
</evidence>
<evidence type="ECO:0000256" key="7">
    <source>
        <dbReference type="ARBA" id="ARBA00023158"/>
    </source>
</evidence>
<evidence type="ECO:0000259" key="13">
    <source>
        <dbReference type="Pfam" id="PF26253"/>
    </source>
</evidence>